<gene>
    <name evidence="2" type="primary">casB</name>
    <name evidence="2" type="ORF">PSI14_11630</name>
</gene>
<feature type="compositionally biased region" description="Basic and acidic residues" evidence="1">
    <location>
        <begin position="83"/>
        <end position="108"/>
    </location>
</feature>
<dbReference type="NCBIfam" id="TIGR02548">
    <property type="entry name" value="casB_cse2"/>
    <property type="match status" value="1"/>
</dbReference>
<evidence type="ECO:0000256" key="1">
    <source>
        <dbReference type="SAM" id="MobiDB-lite"/>
    </source>
</evidence>
<protein>
    <submittedName>
        <fullName evidence="2">Type I-E CRISPR-associated protein Cse2/CasB</fullName>
    </submittedName>
</protein>
<dbReference type="Proteomes" id="UP001220225">
    <property type="component" value="Unassembled WGS sequence"/>
</dbReference>
<dbReference type="Pfam" id="PF09485">
    <property type="entry name" value="CRISPR_Cse2"/>
    <property type="match status" value="1"/>
</dbReference>
<dbReference type="InterPro" id="IPR013382">
    <property type="entry name" value="CRISPR-assoc_prot_Cse2"/>
</dbReference>
<organism evidence="2 3">
    <name type="scientific">Xenorhabdus anantnagensis</name>
    <dbReference type="NCBI Taxonomy" id="3025875"/>
    <lineage>
        <taxon>Bacteria</taxon>
        <taxon>Pseudomonadati</taxon>
        <taxon>Pseudomonadota</taxon>
        <taxon>Gammaproteobacteria</taxon>
        <taxon>Enterobacterales</taxon>
        <taxon>Morganellaceae</taxon>
        <taxon>Xenorhabdus</taxon>
    </lineage>
</organism>
<dbReference type="RefSeq" id="WP_273576042.1">
    <property type="nucleotide sequence ID" value="NZ_JAQRFN010000013.1"/>
</dbReference>
<accession>A0ABT5LWN0</accession>
<proteinExistence type="predicted"/>
<comment type="caution">
    <text evidence="2">The sequence shown here is derived from an EMBL/GenBank/DDBJ whole genome shotgun (WGS) entry which is preliminary data.</text>
</comment>
<reference evidence="2 3" key="1">
    <citation type="submission" date="2023-02" db="EMBL/GenBank/DDBJ databases">
        <title>Entomopathogenic bacteria.</title>
        <authorList>
            <person name="Machado R.A."/>
        </authorList>
    </citation>
    <scope>NUCLEOTIDE SEQUENCE [LARGE SCALE GENOMIC DNA]</scope>
    <source>
        <strain evidence="2 3">XENO-2</strain>
    </source>
</reference>
<dbReference type="EMBL" id="JAQRFN010000013">
    <property type="protein sequence ID" value="MDC9597484.1"/>
    <property type="molecule type" value="Genomic_DNA"/>
</dbReference>
<keyword evidence="3" id="KW-1185">Reference proteome</keyword>
<feature type="region of interest" description="Disordered" evidence="1">
    <location>
        <begin position="78"/>
        <end position="108"/>
    </location>
</feature>
<evidence type="ECO:0000313" key="3">
    <source>
        <dbReference type="Proteomes" id="UP001220225"/>
    </source>
</evidence>
<dbReference type="InterPro" id="IPR038287">
    <property type="entry name" value="Cse2_sf"/>
</dbReference>
<dbReference type="CDD" id="cd09731">
    <property type="entry name" value="Cse2_I-E"/>
    <property type="match status" value="1"/>
</dbReference>
<sequence length="226" mass="26004">MNNLSESRLMRWWESMFLSPSALKEKKITPAPTLYKAELKRCQDIDSVTLAEGFRALWFNLPKDVTGITGESITEESITEESITEKSITEKSITEKSTTEKSTAETEITEETRQKNIILWAMIAVTLVYVKTNTTTNLATAAGTKTENDKPIVSTHRFTQLQAARTPEEFIIRLRRILQQLKGQVSVLSLARDIEQWMKEHHQPRPRRANKRLSVQWAMDYYKAAR</sequence>
<dbReference type="Gene3D" id="1.10.520.40">
    <property type="entry name" value="CRISPR-associated protein Cse2"/>
    <property type="match status" value="1"/>
</dbReference>
<evidence type="ECO:0000313" key="2">
    <source>
        <dbReference type="EMBL" id="MDC9597484.1"/>
    </source>
</evidence>
<name>A0ABT5LWN0_9GAMM</name>